<organism evidence="3 4">
    <name type="scientific">Sordaria brevicollis</name>
    <dbReference type="NCBI Taxonomy" id="83679"/>
    <lineage>
        <taxon>Eukaryota</taxon>
        <taxon>Fungi</taxon>
        <taxon>Dikarya</taxon>
        <taxon>Ascomycota</taxon>
        <taxon>Pezizomycotina</taxon>
        <taxon>Sordariomycetes</taxon>
        <taxon>Sordariomycetidae</taxon>
        <taxon>Sordariales</taxon>
        <taxon>Sordariaceae</taxon>
        <taxon>Sordaria</taxon>
    </lineage>
</organism>
<feature type="compositionally biased region" description="Acidic residues" evidence="1">
    <location>
        <begin position="776"/>
        <end position="789"/>
    </location>
</feature>
<dbReference type="PANTHER" id="PTHR37327">
    <property type="entry name" value="CHROMOSOME 1, WHOLE GENOME SHOTGUN SEQUENCE"/>
    <property type="match status" value="1"/>
</dbReference>
<feature type="region of interest" description="Disordered" evidence="1">
    <location>
        <begin position="1"/>
        <end position="404"/>
    </location>
</feature>
<evidence type="ECO:0000256" key="1">
    <source>
        <dbReference type="SAM" id="MobiDB-lite"/>
    </source>
</evidence>
<feature type="compositionally biased region" description="Polar residues" evidence="1">
    <location>
        <begin position="818"/>
        <end position="847"/>
    </location>
</feature>
<feature type="compositionally biased region" description="Low complexity" evidence="1">
    <location>
        <begin position="979"/>
        <end position="989"/>
    </location>
</feature>
<feature type="compositionally biased region" description="Polar residues" evidence="1">
    <location>
        <begin position="882"/>
        <end position="900"/>
    </location>
</feature>
<accession>A0AAE0UEV0</accession>
<feature type="compositionally biased region" description="Polar residues" evidence="1">
    <location>
        <begin position="135"/>
        <end position="148"/>
    </location>
</feature>
<feature type="compositionally biased region" description="Basic and acidic residues" evidence="1">
    <location>
        <begin position="764"/>
        <end position="775"/>
    </location>
</feature>
<feature type="compositionally biased region" description="Polar residues" evidence="1">
    <location>
        <begin position="1024"/>
        <end position="1039"/>
    </location>
</feature>
<feature type="region of interest" description="Disordered" evidence="1">
    <location>
        <begin position="496"/>
        <end position="736"/>
    </location>
</feature>
<feature type="compositionally biased region" description="Low complexity" evidence="1">
    <location>
        <begin position="910"/>
        <end position="919"/>
    </location>
</feature>
<gene>
    <name evidence="3" type="ORF">B0T20DRAFT_345444</name>
</gene>
<dbReference type="Pfam" id="PF04212">
    <property type="entry name" value="MIT"/>
    <property type="match status" value="1"/>
</dbReference>
<keyword evidence="4" id="KW-1185">Reference proteome</keyword>
<dbReference type="PANTHER" id="PTHR37327:SF1">
    <property type="entry name" value="MICROTUBULE INTERACTING AND TRANSPORT DOMAIN-CONTAINING PROTEIN"/>
    <property type="match status" value="1"/>
</dbReference>
<evidence type="ECO:0000259" key="2">
    <source>
        <dbReference type="Pfam" id="PF04212"/>
    </source>
</evidence>
<feature type="compositionally biased region" description="Basic and acidic residues" evidence="1">
    <location>
        <begin position="219"/>
        <end position="231"/>
    </location>
</feature>
<feature type="compositionally biased region" description="Basic and acidic residues" evidence="1">
    <location>
        <begin position="377"/>
        <end position="388"/>
    </location>
</feature>
<dbReference type="Gene3D" id="1.20.58.80">
    <property type="entry name" value="Phosphotransferase system, lactose/cellobiose-type IIA subunit"/>
    <property type="match status" value="1"/>
</dbReference>
<feature type="compositionally biased region" description="Low complexity" evidence="1">
    <location>
        <begin position="662"/>
        <end position="678"/>
    </location>
</feature>
<feature type="compositionally biased region" description="Low complexity" evidence="1">
    <location>
        <begin position="19"/>
        <end position="33"/>
    </location>
</feature>
<proteinExistence type="predicted"/>
<dbReference type="InterPro" id="IPR007330">
    <property type="entry name" value="MIT_dom"/>
</dbReference>
<feature type="region of interest" description="Disordered" evidence="1">
    <location>
        <begin position="954"/>
        <end position="1048"/>
    </location>
</feature>
<sequence length="1380" mass="150503">MPLPHFTIAAPPPAPAPAPATSTSTSSKTPTSSNNPGSASAPDISSARTPPATVTTFAGSASYTSPSPRTRLPDRDLISPGLRNPYPQGQRPDRPPPPQQHAERFGTVTVPSAAEHTQPTFSPFPADLLPPSAVAQLTSKVSTDSRPSTDILESFNEPQLHGPLSPDSNKGLKPPSHKRGHSRSGSSSSIGERLRSLNRWSVSSTSSKGSNGGGSSWRIGKDSGKKREDSPGGKSHKRRPSTSEISPRSVSHLRGRSDSPLLHPIPPLPSLPRISAGPSLEEEFRHQASEIGRQSPTPPRRYYLRPPPDDNTTFWDGAPQIPEDTPGSLPRSRQAEGLLPPAELAPDHMMPPYTQNGDPRGQSRGRSHGGRPSTDSTSDRNRDRDRDRARRARPPSQKAMLSDALAKANAAVQLDNAQAFEEARLAYTEACQLLQKVLERTSTEEDRRKLEAIHQTYVGRIDELNEILGNTLDESLLPPEPRSYDDDDRGYLRAQAYHAEVSDDEPMLSTYTRERSRTREPNLSVQTQFRRQPPSGRPPAPPTLTLQTPGGSNGPTSYLSEQYSLQSSFSKARQNNKASNLRPPMDNAYMPPPLSPRRPLSPAQPPPPPPAPEKDVPRQQVFRPDYSMSGAQAAPRNHNHQNGHQRDPSHESISWLDPIEESGGSSASSVHSRSSSTGVRRKHIRAPSGDTEAEFDAALDDAIEAAYDEGFEPEPQYYRDGANTATGGSYNRRDRVRDEERDALELANERERKLRLQQQLEDEEYRKRGWTGHDDFYDEGNDSEEEERFLEEMTNGYQIEDFAFGQGHKKPVPRESDSSGVTNRTWHSSTGSNQNASSTMLTTVSESPRSHPEPKGPLPPLPPPPAHALPQLPDRPPGTSGSGASNQSVRQRRLSGQNMKQLKIETTKLAQPGPTTAGPAFPPQQPRSNNYIVQQRQALSAGPHRTANPLAARRVVSPSPGEGGAPPLPTSHLQDDQPPRSGSPSIGRPGLRKNFSSSSLRSAKSHRNLSVSHIDDVGDMSPGTPVSNQFGISGSTTRLPTIPSMPTPMAGTFRERSDTAAGTAGMYLFDAEFHSANDPMSPNGMLADAPAPLEPCPSDVLLRPFWLMRCLYQTLCHPRGGYISNKLFVPRDVWRVKGVKLKYIEEKISQCDLMTAALQKLARVDTCDADAVLEEMQALETVIESVEKFLVKKLGASEVGPHATSFKDPIHTDDSSMPRSASVSAKTSAFSWRRLRSKNSSANLVSLGKGSSAGGTSGSVASTPIEGTGKDIICPSLPMTTHPTNRPMKRDVGNVLFQGPNANYMSSLARLFDAAQLVDQIARQVEDPGLRHADKTQVGLELSTRHAAEFFALYICRFVLSDLTLMLDKFLKRGSEWVLV</sequence>
<name>A0AAE0UEV0_SORBR</name>
<dbReference type="EMBL" id="JAUTDP010000002">
    <property type="protein sequence ID" value="KAK3401542.1"/>
    <property type="molecule type" value="Genomic_DNA"/>
</dbReference>
<dbReference type="InterPro" id="IPR036181">
    <property type="entry name" value="MIT_dom_sf"/>
</dbReference>
<feature type="compositionally biased region" description="Pro residues" evidence="1">
    <location>
        <begin position="855"/>
        <end position="867"/>
    </location>
</feature>
<feature type="region of interest" description="Disordered" evidence="1">
    <location>
        <begin position="1202"/>
        <end position="1221"/>
    </location>
</feature>
<feature type="compositionally biased region" description="Pro residues" evidence="1">
    <location>
        <begin position="602"/>
        <end position="611"/>
    </location>
</feature>
<feature type="region of interest" description="Disordered" evidence="1">
    <location>
        <begin position="1243"/>
        <end position="1266"/>
    </location>
</feature>
<protein>
    <recommendedName>
        <fullName evidence="2">MIT domain-containing protein</fullName>
    </recommendedName>
</protein>
<feature type="compositionally biased region" description="Low complexity" evidence="1">
    <location>
        <begin position="557"/>
        <end position="570"/>
    </location>
</feature>
<evidence type="ECO:0000313" key="3">
    <source>
        <dbReference type="EMBL" id="KAK3401542.1"/>
    </source>
</evidence>
<reference evidence="3" key="1">
    <citation type="journal article" date="2023" name="Mol. Phylogenet. Evol.">
        <title>Genome-scale phylogeny and comparative genomics of the fungal order Sordariales.</title>
        <authorList>
            <person name="Hensen N."/>
            <person name="Bonometti L."/>
            <person name="Westerberg I."/>
            <person name="Brannstrom I.O."/>
            <person name="Guillou S."/>
            <person name="Cros-Aarteil S."/>
            <person name="Calhoun S."/>
            <person name="Haridas S."/>
            <person name="Kuo A."/>
            <person name="Mondo S."/>
            <person name="Pangilinan J."/>
            <person name="Riley R."/>
            <person name="LaButti K."/>
            <person name="Andreopoulos B."/>
            <person name="Lipzen A."/>
            <person name="Chen C."/>
            <person name="Yan M."/>
            <person name="Daum C."/>
            <person name="Ng V."/>
            <person name="Clum A."/>
            <person name="Steindorff A."/>
            <person name="Ohm R.A."/>
            <person name="Martin F."/>
            <person name="Silar P."/>
            <person name="Natvig D.O."/>
            <person name="Lalanne C."/>
            <person name="Gautier V."/>
            <person name="Ament-Velasquez S.L."/>
            <person name="Kruys A."/>
            <person name="Hutchinson M.I."/>
            <person name="Powell A.J."/>
            <person name="Barry K."/>
            <person name="Miller A.N."/>
            <person name="Grigoriev I.V."/>
            <person name="Debuchy R."/>
            <person name="Gladieux P."/>
            <person name="Hiltunen Thoren M."/>
            <person name="Johannesson H."/>
        </authorList>
    </citation>
    <scope>NUCLEOTIDE SEQUENCE</scope>
    <source>
        <strain evidence="3">FGSC 1904</strain>
    </source>
</reference>
<feature type="compositionally biased region" description="Polar residues" evidence="1">
    <location>
        <begin position="46"/>
        <end position="68"/>
    </location>
</feature>
<dbReference type="Proteomes" id="UP001281003">
    <property type="component" value="Unassembled WGS sequence"/>
</dbReference>
<evidence type="ECO:0000313" key="4">
    <source>
        <dbReference type="Proteomes" id="UP001281003"/>
    </source>
</evidence>
<feature type="domain" description="MIT" evidence="2">
    <location>
        <begin position="401"/>
        <end position="465"/>
    </location>
</feature>
<reference evidence="3" key="2">
    <citation type="submission" date="2023-07" db="EMBL/GenBank/DDBJ databases">
        <authorList>
            <consortium name="Lawrence Berkeley National Laboratory"/>
            <person name="Haridas S."/>
            <person name="Hensen N."/>
            <person name="Bonometti L."/>
            <person name="Westerberg I."/>
            <person name="Brannstrom I.O."/>
            <person name="Guillou S."/>
            <person name="Cros-Aarteil S."/>
            <person name="Calhoun S."/>
            <person name="Kuo A."/>
            <person name="Mondo S."/>
            <person name="Pangilinan J."/>
            <person name="Riley R."/>
            <person name="LaButti K."/>
            <person name="Andreopoulos B."/>
            <person name="Lipzen A."/>
            <person name="Chen C."/>
            <person name="Yanf M."/>
            <person name="Daum C."/>
            <person name="Ng V."/>
            <person name="Clum A."/>
            <person name="Steindorff A."/>
            <person name="Ohm R."/>
            <person name="Martin F."/>
            <person name="Silar P."/>
            <person name="Natvig D."/>
            <person name="Lalanne C."/>
            <person name="Gautier V."/>
            <person name="Ament-velasquez S.L."/>
            <person name="Kruys A."/>
            <person name="Hutchinson M.I."/>
            <person name="Powell A.J."/>
            <person name="Barry K."/>
            <person name="Miller A.N."/>
            <person name="Grigoriev I.V."/>
            <person name="Debuchy R."/>
            <person name="Gladieux P."/>
            <person name="Thoren M.H."/>
            <person name="Johannesson H."/>
        </authorList>
    </citation>
    <scope>NUCLEOTIDE SEQUENCE</scope>
    <source>
        <strain evidence="3">FGSC 1904</strain>
    </source>
</reference>
<dbReference type="SUPFAM" id="SSF116846">
    <property type="entry name" value="MIT domain"/>
    <property type="match status" value="1"/>
</dbReference>
<feature type="compositionally biased region" description="Acidic residues" evidence="1">
    <location>
        <begin position="691"/>
        <end position="712"/>
    </location>
</feature>
<comment type="caution">
    <text evidence="3">The sequence shown here is derived from an EMBL/GenBank/DDBJ whole genome shotgun (WGS) entry which is preliminary data.</text>
</comment>
<feature type="region of interest" description="Disordered" evidence="1">
    <location>
        <begin position="761"/>
        <end position="927"/>
    </location>
</feature>